<protein>
    <recommendedName>
        <fullName evidence="3">YolD-like family protein</fullName>
    </recommendedName>
</protein>
<dbReference type="Proteomes" id="UP000297635">
    <property type="component" value="Unassembled WGS sequence"/>
</dbReference>
<keyword evidence="2" id="KW-1185">Reference proteome</keyword>
<dbReference type="EMBL" id="SJSA01000001">
    <property type="protein sequence ID" value="TGG39338.1"/>
    <property type="molecule type" value="Genomic_DNA"/>
</dbReference>
<proteinExistence type="predicted"/>
<evidence type="ECO:0000313" key="1">
    <source>
        <dbReference type="EMBL" id="TGG39338.1"/>
    </source>
</evidence>
<organism evidence="1 2">
    <name type="scientific">Duncaniella freteri</name>
    <dbReference type="NCBI Taxonomy" id="2530391"/>
    <lineage>
        <taxon>Bacteria</taxon>
        <taxon>Pseudomonadati</taxon>
        <taxon>Bacteroidota</taxon>
        <taxon>Bacteroidia</taxon>
        <taxon>Bacteroidales</taxon>
        <taxon>Muribaculaceae</taxon>
        <taxon>Duncaniella</taxon>
    </lineage>
</organism>
<evidence type="ECO:0008006" key="3">
    <source>
        <dbReference type="Google" id="ProtNLM"/>
    </source>
</evidence>
<name>A0A4Z0V7H6_9BACT</name>
<evidence type="ECO:0000313" key="2">
    <source>
        <dbReference type="Proteomes" id="UP000297635"/>
    </source>
</evidence>
<sequence length="150" mass="16518">MSSRYDDIINLPHHVSATRSPMPLANRAAQFAPFAALTGHEDAIRETARLTGGRIELSADEQDRLTRRLRHALNIDGAKITVGYFCPDLAKDGGEYVTVSGWIKRVDEVDSCIILHDSSAGTRPVAVHRIPLEHVVSITGDIFTGDEWDL</sequence>
<accession>A0A4Z0V7H6</accession>
<reference evidence="1 2" key="1">
    <citation type="submission" date="2019-02" db="EMBL/GenBank/DDBJ databases">
        <title>Isolation and identification of novel species under the genus Muribaculum.</title>
        <authorList>
            <person name="Miyake S."/>
            <person name="Ding Y."/>
            <person name="Low A."/>
            <person name="Soh M."/>
            <person name="Seedorf H."/>
        </authorList>
    </citation>
    <scope>NUCLEOTIDE SEQUENCE [LARGE SCALE GENOMIC DNA]</scope>
    <source>
        <strain evidence="1 2">TLL-A3</strain>
    </source>
</reference>
<comment type="caution">
    <text evidence="1">The sequence shown here is derived from an EMBL/GenBank/DDBJ whole genome shotgun (WGS) entry which is preliminary data.</text>
</comment>
<gene>
    <name evidence="1" type="ORF">EZ315_00900</name>
</gene>
<dbReference type="RefSeq" id="WP_135469814.1">
    <property type="nucleotide sequence ID" value="NZ_CASJDB010000045.1"/>
</dbReference>
<dbReference type="GeneID" id="82148328"/>
<dbReference type="AlphaFoldDB" id="A0A4Z0V7H6"/>